<dbReference type="STRING" id="1560234.SP90_01015"/>
<feature type="binding site" evidence="2">
    <location>
        <position position="208"/>
    </location>
    <ligand>
        <name>Co(2+)</name>
        <dbReference type="ChEBI" id="CHEBI:48828"/>
    </ligand>
</feature>
<evidence type="ECO:0000313" key="3">
    <source>
        <dbReference type="EMBL" id="OBQ57649.1"/>
    </source>
</evidence>
<dbReference type="PIRSF" id="PIRSF033579">
    <property type="entry name" value="Anaer_Co_chel"/>
    <property type="match status" value="1"/>
</dbReference>
<accession>A0A1B7XQ65</accession>
<sequence length="260" mass="29069">MKKGILLVAFGANNLQAHQTLRLLDERVRARFAGVNVRLAFTSELIRDRLAAQRVKRDSVVKALEKMAFENYTHIAVQSLHIIPGVEYEDLCTHAHTLVTSGRLQSVQVGAPLLNSQEDIAQVVTAIMQHLPPARKAEEGVVFMGHGSSHEGDSCYDAVYQQLQKIDQNIFLGTMDGNHTLEHILPELKRKEISRVWLMPFLSVVGRHARNDMAGSDADSWKSQLEAAGIRCTPMVLGLAEYSGFVDIWLNHLERTLKLL</sequence>
<dbReference type="AlphaFoldDB" id="A0A1B7XQ65"/>
<evidence type="ECO:0000256" key="1">
    <source>
        <dbReference type="PIRSR" id="PIRSR033579-1"/>
    </source>
</evidence>
<dbReference type="OrthoDB" id="9770331at2"/>
<name>A0A1B7XQ65_9BACT</name>
<dbReference type="CDD" id="cd03412">
    <property type="entry name" value="CbiK_N"/>
    <property type="match status" value="1"/>
</dbReference>
<dbReference type="RefSeq" id="WP_066851665.1">
    <property type="nucleotide sequence ID" value="NZ_JXMS01000001.1"/>
</dbReference>
<evidence type="ECO:0000256" key="2">
    <source>
        <dbReference type="PIRSR" id="PIRSR033579-3"/>
    </source>
</evidence>
<dbReference type="Proteomes" id="UP000091979">
    <property type="component" value="Unassembled WGS sequence"/>
</dbReference>
<protein>
    <submittedName>
        <fullName evidence="3">Sirohydrochlorin cobaltochelatase</fullName>
    </submittedName>
</protein>
<dbReference type="Pfam" id="PF06180">
    <property type="entry name" value="CbiK"/>
    <property type="match status" value="1"/>
</dbReference>
<keyword evidence="2" id="KW-0479">Metal-binding</keyword>
<keyword evidence="4" id="KW-1185">Reference proteome</keyword>
<dbReference type="Gene3D" id="3.40.50.1400">
    <property type="match status" value="2"/>
</dbReference>
<proteinExistence type="predicted"/>
<evidence type="ECO:0000313" key="4">
    <source>
        <dbReference type="Proteomes" id="UP000091979"/>
    </source>
</evidence>
<dbReference type="GO" id="GO:0046872">
    <property type="term" value="F:metal ion binding"/>
    <property type="evidence" value="ECO:0007669"/>
    <property type="project" value="UniProtKB-KW"/>
</dbReference>
<keyword evidence="2" id="KW-0170">Cobalt</keyword>
<dbReference type="PATRIC" id="fig|1560234.3.peg.218"/>
<dbReference type="SUPFAM" id="SSF53800">
    <property type="entry name" value="Chelatase"/>
    <property type="match status" value="1"/>
</dbReference>
<reference evidence="3 4" key="1">
    <citation type="submission" date="2015-01" db="EMBL/GenBank/DDBJ databases">
        <title>Desulfovibrio sp. JC271 draft genome sequence.</title>
        <authorList>
            <person name="Shivani Y."/>
            <person name="Subhash Y."/>
            <person name="Sasikala C."/>
            <person name="Ramana C.V."/>
        </authorList>
    </citation>
    <scope>NUCLEOTIDE SEQUENCE [LARGE SCALE GENOMIC DNA]</scope>
    <source>
        <strain evidence="3 4">JC271</strain>
    </source>
</reference>
<dbReference type="EMBL" id="JXMS01000001">
    <property type="protein sequence ID" value="OBQ57649.1"/>
    <property type="molecule type" value="Genomic_DNA"/>
</dbReference>
<dbReference type="CDD" id="cd03413">
    <property type="entry name" value="CbiK_C"/>
    <property type="match status" value="1"/>
</dbReference>
<gene>
    <name evidence="3" type="ORF">SP90_01015</name>
</gene>
<feature type="active site" description="Proton acceptor" evidence="1">
    <location>
        <position position="146"/>
    </location>
</feature>
<dbReference type="InterPro" id="IPR010388">
    <property type="entry name" value="Anaerobic_Co-chelatase"/>
</dbReference>
<organism evidence="3 4">
    <name type="scientific">Halodesulfovibrio spirochaetisodalis</name>
    <dbReference type="NCBI Taxonomy" id="1560234"/>
    <lineage>
        <taxon>Bacteria</taxon>
        <taxon>Pseudomonadati</taxon>
        <taxon>Thermodesulfobacteriota</taxon>
        <taxon>Desulfovibrionia</taxon>
        <taxon>Desulfovibrionales</taxon>
        <taxon>Desulfovibrionaceae</taxon>
        <taxon>Halodesulfovibrio</taxon>
    </lineage>
</organism>
<feature type="binding site" evidence="2">
    <location>
        <position position="146"/>
    </location>
    <ligand>
        <name>Co(2+)</name>
        <dbReference type="ChEBI" id="CHEBI:48828"/>
    </ligand>
</feature>
<dbReference type="GO" id="GO:0019251">
    <property type="term" value="P:anaerobic cobalamin biosynthetic process"/>
    <property type="evidence" value="ECO:0007669"/>
    <property type="project" value="InterPro"/>
</dbReference>
<comment type="caution">
    <text evidence="3">The sequence shown here is derived from an EMBL/GenBank/DDBJ whole genome shotgun (WGS) entry which is preliminary data.</text>
</comment>
<dbReference type="GO" id="GO:0016852">
    <property type="term" value="F:sirohydrochlorin cobaltochelatase activity"/>
    <property type="evidence" value="ECO:0007669"/>
    <property type="project" value="InterPro"/>
</dbReference>